<feature type="compositionally biased region" description="Basic and acidic residues" evidence="1">
    <location>
        <begin position="146"/>
        <end position="157"/>
    </location>
</feature>
<organism evidence="3 4">
    <name type="scientific">Chryseobacterium piscicola</name>
    <dbReference type="NCBI Taxonomy" id="551459"/>
    <lineage>
        <taxon>Bacteria</taxon>
        <taxon>Pseudomonadati</taxon>
        <taxon>Bacteroidota</taxon>
        <taxon>Flavobacteriia</taxon>
        <taxon>Flavobacteriales</taxon>
        <taxon>Weeksellaceae</taxon>
        <taxon>Chryseobacterium group</taxon>
        <taxon>Chryseobacterium</taxon>
    </lineage>
</organism>
<feature type="transmembrane region" description="Helical" evidence="2">
    <location>
        <begin position="6"/>
        <end position="26"/>
    </location>
</feature>
<proteinExistence type="predicted"/>
<name>A0A1N7KQY8_9FLAO</name>
<dbReference type="Proteomes" id="UP000186246">
    <property type="component" value="Unassembled WGS sequence"/>
</dbReference>
<dbReference type="EMBL" id="FTOJ01000001">
    <property type="protein sequence ID" value="SIS63965.1"/>
    <property type="molecule type" value="Genomic_DNA"/>
</dbReference>
<keyword evidence="2" id="KW-0812">Transmembrane</keyword>
<protein>
    <submittedName>
        <fullName evidence="3">Uncharacterized protein</fullName>
    </submittedName>
</protein>
<dbReference type="OrthoDB" id="852536at2"/>
<evidence type="ECO:0000256" key="2">
    <source>
        <dbReference type="SAM" id="Phobius"/>
    </source>
</evidence>
<gene>
    <name evidence="3" type="ORF">SAMN05421796_101757</name>
</gene>
<accession>A0A1N7KQY8</accession>
<dbReference type="AlphaFoldDB" id="A0A1N7KQY8"/>
<dbReference type="STRING" id="551459.SAMN05421796_101757"/>
<evidence type="ECO:0000313" key="3">
    <source>
        <dbReference type="EMBL" id="SIS63965.1"/>
    </source>
</evidence>
<sequence length="187" mass="21980">MIKYTLILLVAYFLYYAGNIVYDLFLKKGKLIEIDMTEEFSLGEFAQTDNQPTHQVRIEDVENIKMPQSFLMKELHPSQTQKSLEENPSLEELRKRFEAEHDIDEMIPVAEQNKSENENEKETKKEVENPSEKENIPNQNINEPDENSKTKESDNKKNYWKELLNLSETTVKMVANYEGQKVYHSTI</sequence>
<reference evidence="4" key="1">
    <citation type="submission" date="2017-01" db="EMBL/GenBank/DDBJ databases">
        <authorList>
            <person name="Varghese N."/>
            <person name="Submissions S."/>
        </authorList>
    </citation>
    <scope>NUCLEOTIDE SEQUENCE [LARGE SCALE GENOMIC DNA]</scope>
    <source>
        <strain evidence="4">DSM 21068</strain>
    </source>
</reference>
<dbReference type="RefSeq" id="WP_123891549.1">
    <property type="nucleotide sequence ID" value="NZ_FTOJ01000001.1"/>
</dbReference>
<feature type="compositionally biased region" description="Basic and acidic residues" evidence="1">
    <location>
        <begin position="113"/>
        <end position="135"/>
    </location>
</feature>
<evidence type="ECO:0000256" key="1">
    <source>
        <dbReference type="SAM" id="MobiDB-lite"/>
    </source>
</evidence>
<keyword evidence="2" id="KW-1133">Transmembrane helix</keyword>
<keyword evidence="2" id="KW-0472">Membrane</keyword>
<feature type="region of interest" description="Disordered" evidence="1">
    <location>
        <begin position="96"/>
        <end position="157"/>
    </location>
</feature>
<evidence type="ECO:0000313" key="4">
    <source>
        <dbReference type="Proteomes" id="UP000186246"/>
    </source>
</evidence>